<feature type="domain" description="D-alanyl-D-alanine carboxypeptidase-like core" evidence="2">
    <location>
        <begin position="119"/>
        <end position="247"/>
    </location>
</feature>
<evidence type="ECO:0000313" key="3">
    <source>
        <dbReference type="EMBL" id="AOH57047.1"/>
    </source>
</evidence>
<dbReference type="OrthoDB" id="9792074at2"/>
<dbReference type="InterPro" id="IPR003709">
    <property type="entry name" value="VanY-like_core_dom"/>
</dbReference>
<dbReference type="Proteomes" id="UP000077926">
    <property type="component" value="Chromosome"/>
</dbReference>
<gene>
    <name evidence="3" type="ORF">ABE28_022100</name>
</gene>
<dbReference type="GO" id="GO:0008233">
    <property type="term" value="F:peptidase activity"/>
    <property type="evidence" value="ECO:0007669"/>
    <property type="project" value="InterPro"/>
</dbReference>
<dbReference type="PANTHER" id="PTHR34385:SF1">
    <property type="entry name" value="PEPTIDOGLYCAN L-ALANYL-D-GLUTAMATE ENDOPEPTIDASE CWLK"/>
    <property type="match status" value="1"/>
</dbReference>
<dbReference type="SUPFAM" id="SSF55166">
    <property type="entry name" value="Hedgehog/DD-peptidase"/>
    <property type="match status" value="1"/>
</dbReference>
<feature type="region of interest" description="Disordered" evidence="1">
    <location>
        <begin position="24"/>
        <end position="66"/>
    </location>
</feature>
<proteinExistence type="predicted"/>
<dbReference type="Pfam" id="PF02557">
    <property type="entry name" value="VanY"/>
    <property type="match status" value="1"/>
</dbReference>
<dbReference type="InterPro" id="IPR052179">
    <property type="entry name" value="DD-CPase-like"/>
</dbReference>
<protein>
    <submittedName>
        <fullName evidence="3">Peptidase M15</fullName>
    </submittedName>
</protein>
<dbReference type="EMBL" id="CP017080">
    <property type="protein sequence ID" value="AOH57047.1"/>
    <property type="molecule type" value="Genomic_DNA"/>
</dbReference>
<dbReference type="InterPro" id="IPR058193">
    <property type="entry name" value="VanY/YodJ_core_dom"/>
</dbReference>
<evidence type="ECO:0000256" key="1">
    <source>
        <dbReference type="SAM" id="MobiDB-lite"/>
    </source>
</evidence>
<keyword evidence="4" id="KW-1185">Reference proteome</keyword>
<dbReference type="KEGG" id="bmur:ABE28_022100"/>
<dbReference type="GO" id="GO:0006508">
    <property type="term" value="P:proteolysis"/>
    <property type="evidence" value="ECO:0007669"/>
    <property type="project" value="InterPro"/>
</dbReference>
<dbReference type="STRING" id="264697.ABE28_022100"/>
<sequence length="275" mass="30851">MLKPIFTATALSSFILLSGCSFDQSGDDKKEPKEEHPSSHHTETAKDDTKEKDSKESAQRQVEVDETVKPAQAGLQTLANPGSIPVLVNKQYSLPEDYKPEDLIYPKVDFIFQDKIEKRMMRKEAAIALERLFQAAEKDNMHFAGVSAYRSHQTQITVFNNYVAKDGEEKAKTYSAMPGTSEHETGLAIDVTTHDGACAAQDCFGDTNEAAWLAEHAHEFGFIIRYPEGKENITGYKYEPWHIRYIGVDAATEIFKTKSTLEEYYNAVPVEAVDK</sequence>
<feature type="compositionally biased region" description="Basic and acidic residues" evidence="1">
    <location>
        <begin position="26"/>
        <end position="66"/>
    </location>
</feature>
<dbReference type="InterPro" id="IPR009045">
    <property type="entry name" value="Zn_M74/Hedgehog-like"/>
</dbReference>
<evidence type="ECO:0000259" key="2">
    <source>
        <dbReference type="Pfam" id="PF02557"/>
    </source>
</evidence>
<dbReference type="RefSeq" id="WP_064467237.1">
    <property type="nucleotide sequence ID" value="NZ_CP017080.1"/>
</dbReference>
<dbReference type="PANTHER" id="PTHR34385">
    <property type="entry name" value="D-ALANYL-D-ALANINE CARBOXYPEPTIDASE"/>
    <property type="match status" value="1"/>
</dbReference>
<accession>A0A1B3XV07</accession>
<dbReference type="CDD" id="cd14852">
    <property type="entry name" value="LD-carboxypeptidase"/>
    <property type="match status" value="1"/>
</dbReference>
<organism evidence="3 4">
    <name type="scientific">Peribacillus muralis</name>
    <dbReference type="NCBI Taxonomy" id="264697"/>
    <lineage>
        <taxon>Bacteria</taxon>
        <taxon>Bacillati</taxon>
        <taxon>Bacillota</taxon>
        <taxon>Bacilli</taxon>
        <taxon>Bacillales</taxon>
        <taxon>Bacillaceae</taxon>
        <taxon>Peribacillus</taxon>
    </lineage>
</organism>
<name>A0A1B3XV07_9BACI</name>
<reference evidence="3 4" key="1">
    <citation type="submission" date="2016-08" db="EMBL/GenBank/DDBJ databases">
        <title>Complete genome sequence of Bacillus muralis G25-68, a strain with toxicity to nematodes.</title>
        <authorList>
            <person name="Zheng Z."/>
        </authorList>
    </citation>
    <scope>NUCLEOTIDE SEQUENCE [LARGE SCALE GENOMIC DNA]</scope>
    <source>
        <strain evidence="3 4">G25-68</strain>
    </source>
</reference>
<dbReference type="AlphaFoldDB" id="A0A1B3XV07"/>
<dbReference type="PROSITE" id="PS51257">
    <property type="entry name" value="PROKAR_LIPOPROTEIN"/>
    <property type="match status" value="1"/>
</dbReference>
<dbReference type="Gene3D" id="3.30.1380.10">
    <property type="match status" value="1"/>
</dbReference>
<evidence type="ECO:0000313" key="4">
    <source>
        <dbReference type="Proteomes" id="UP000077926"/>
    </source>
</evidence>